<feature type="transmembrane region" description="Helical" evidence="8">
    <location>
        <begin position="400"/>
        <end position="420"/>
    </location>
</feature>
<evidence type="ECO:0000256" key="6">
    <source>
        <dbReference type="ARBA" id="ARBA00023136"/>
    </source>
</evidence>
<comment type="caution">
    <text evidence="9">The sequence shown here is derived from an EMBL/GenBank/DDBJ whole genome shotgun (WGS) entry which is preliminary data.</text>
</comment>
<comment type="subcellular location">
    <subcellularLocation>
        <location evidence="1">Membrane</location>
        <topology evidence="1">Multi-pass membrane protein</topology>
    </subcellularLocation>
</comment>
<feature type="region of interest" description="Disordered" evidence="7">
    <location>
        <begin position="510"/>
        <end position="538"/>
    </location>
</feature>
<dbReference type="InterPro" id="IPR022357">
    <property type="entry name" value="MIP_CS"/>
</dbReference>
<feature type="region of interest" description="Disordered" evidence="7">
    <location>
        <begin position="1"/>
        <end position="41"/>
    </location>
</feature>
<feature type="compositionally biased region" description="Basic and acidic residues" evidence="7">
    <location>
        <begin position="510"/>
        <end position="520"/>
    </location>
</feature>
<evidence type="ECO:0000256" key="1">
    <source>
        <dbReference type="ARBA" id="ARBA00004141"/>
    </source>
</evidence>
<dbReference type="Proteomes" id="UP000469558">
    <property type="component" value="Unassembled WGS sequence"/>
</dbReference>
<dbReference type="AlphaFoldDB" id="A0A8T9C3R5"/>
<feature type="transmembrane region" description="Helical" evidence="8">
    <location>
        <begin position="316"/>
        <end position="338"/>
    </location>
</feature>
<dbReference type="Pfam" id="PF00230">
    <property type="entry name" value="MIP"/>
    <property type="match status" value="1"/>
</dbReference>
<keyword evidence="4 8" id="KW-0812">Transmembrane</keyword>
<dbReference type="GO" id="GO:0005886">
    <property type="term" value="C:plasma membrane"/>
    <property type="evidence" value="ECO:0007669"/>
    <property type="project" value="TreeGrafter"/>
</dbReference>
<dbReference type="PROSITE" id="PS00221">
    <property type="entry name" value="MIP"/>
    <property type="match status" value="1"/>
</dbReference>
<dbReference type="SUPFAM" id="SSF81338">
    <property type="entry name" value="Aquaporin-like"/>
    <property type="match status" value="1"/>
</dbReference>
<dbReference type="InterPro" id="IPR000425">
    <property type="entry name" value="MIP"/>
</dbReference>
<evidence type="ECO:0000256" key="3">
    <source>
        <dbReference type="ARBA" id="ARBA00022448"/>
    </source>
</evidence>
<dbReference type="PANTHER" id="PTHR43829:SF24">
    <property type="entry name" value="MIP AQUAPORIN (EUROFUNG)"/>
    <property type="match status" value="1"/>
</dbReference>
<dbReference type="GO" id="GO:0015250">
    <property type="term" value="F:water channel activity"/>
    <property type="evidence" value="ECO:0007669"/>
    <property type="project" value="TreeGrafter"/>
</dbReference>
<evidence type="ECO:0000313" key="9">
    <source>
        <dbReference type="EMBL" id="TVY71225.1"/>
    </source>
</evidence>
<evidence type="ECO:0000256" key="8">
    <source>
        <dbReference type="SAM" id="Phobius"/>
    </source>
</evidence>
<reference evidence="9 10" key="1">
    <citation type="submission" date="2018-05" db="EMBL/GenBank/DDBJ databases">
        <title>Genome sequencing and assembly of the regulated plant pathogen Lachnellula willkommii and related sister species for the development of diagnostic species identification markers.</title>
        <authorList>
            <person name="Giroux E."/>
            <person name="Bilodeau G."/>
        </authorList>
    </citation>
    <scope>NUCLEOTIDE SEQUENCE [LARGE SCALE GENOMIC DNA]</scope>
    <source>
        <strain evidence="9 10">CBS 268.59</strain>
    </source>
</reference>
<protein>
    <submittedName>
        <fullName evidence="9">Putative membrane protein</fullName>
    </submittedName>
</protein>
<evidence type="ECO:0000256" key="2">
    <source>
        <dbReference type="ARBA" id="ARBA00006175"/>
    </source>
</evidence>
<feature type="transmembrane region" description="Helical" evidence="8">
    <location>
        <begin position="241"/>
        <end position="261"/>
    </location>
</feature>
<feature type="region of interest" description="Disordered" evidence="7">
    <location>
        <begin position="85"/>
        <end position="156"/>
    </location>
</feature>
<dbReference type="CDD" id="cd00333">
    <property type="entry name" value="MIP"/>
    <property type="match status" value="1"/>
</dbReference>
<evidence type="ECO:0000256" key="7">
    <source>
        <dbReference type="SAM" id="MobiDB-lite"/>
    </source>
</evidence>
<feature type="compositionally biased region" description="Basic and acidic residues" evidence="7">
    <location>
        <begin position="138"/>
        <end position="152"/>
    </location>
</feature>
<name>A0A8T9C3R5_9HELO</name>
<gene>
    <name evidence="9" type="primary">YFL054C_0</name>
    <name evidence="9" type="ORF">LSUE1_G005953</name>
</gene>
<keyword evidence="10" id="KW-1185">Reference proteome</keyword>
<dbReference type="PANTHER" id="PTHR43829">
    <property type="entry name" value="AQUAPORIN OR AQUAGLYCEROPORIN RELATED"/>
    <property type="match status" value="1"/>
</dbReference>
<feature type="transmembrane region" description="Helical" evidence="8">
    <location>
        <begin position="276"/>
        <end position="295"/>
    </location>
</feature>
<dbReference type="OrthoDB" id="3222at2759"/>
<comment type="similarity">
    <text evidence="2">Belongs to the MIP/aquaporin (TC 1.A.8) family.</text>
</comment>
<evidence type="ECO:0000313" key="10">
    <source>
        <dbReference type="Proteomes" id="UP000469558"/>
    </source>
</evidence>
<keyword evidence="6 8" id="KW-0472">Membrane</keyword>
<keyword evidence="3" id="KW-0813">Transport</keyword>
<sequence length="538" mass="59682">MDEATPLTEIPLSNANTPFPRAQSPREPHLDTTYGRYERAPFRQYSERAVQDQWPLIDQAKRKPSKDSLLRRVLSRTSRLEIIVNDQQGNVSRSKSGVGRKSSGKRPPPSYSLAGPRQENATRKRTGPEWGLGSTFPNREHWGRSKGKEGGRGHPQGQWALRLINARPSCWRNVWWPSFKRPQSRDEDDGGHTNYMEHFADWDNDAERNGSEEMSKEEAQDDREEISNWWFGIRRKMREPLAEWLGTLVAVFIGTAGNLQVKTSQNQAGSFTQEAAMWGLGTMMAIYIAGGISGAHCNPTVSIFLSVFRGFPARKAFIYILAQILGALCGILIAYGIYKDAIHSFDPHKTTSGSTATGKAFFTLPADFATPVTAFFTDFAAFRGGTVLALGDDANSPPGAGMHALILGLVGFAMASTLGYNTGPQTNPAKDIASRLVPYWLGYGPAMWQKGWWAEAWVASITGGLWGCLIYDLAIFEGQESPVNYSMGKRKESRRGNKRIWWKTGLFGGSKKEKGKRDLEDGGVGIQEKGAGRRWDGH</sequence>
<proteinExistence type="inferred from homology"/>
<feature type="compositionally biased region" description="Low complexity" evidence="7">
    <location>
        <begin position="91"/>
        <end position="101"/>
    </location>
</feature>
<dbReference type="Gene3D" id="1.20.1080.10">
    <property type="entry name" value="Glycerol uptake facilitator protein"/>
    <property type="match status" value="1"/>
</dbReference>
<evidence type="ECO:0000256" key="4">
    <source>
        <dbReference type="ARBA" id="ARBA00022692"/>
    </source>
</evidence>
<organism evidence="9 10">
    <name type="scientific">Lachnellula suecica</name>
    <dbReference type="NCBI Taxonomy" id="602035"/>
    <lineage>
        <taxon>Eukaryota</taxon>
        <taxon>Fungi</taxon>
        <taxon>Dikarya</taxon>
        <taxon>Ascomycota</taxon>
        <taxon>Pezizomycotina</taxon>
        <taxon>Leotiomycetes</taxon>
        <taxon>Helotiales</taxon>
        <taxon>Lachnaceae</taxon>
        <taxon>Lachnellula</taxon>
    </lineage>
</organism>
<dbReference type="GO" id="GO:0015254">
    <property type="term" value="F:glycerol channel activity"/>
    <property type="evidence" value="ECO:0007669"/>
    <property type="project" value="TreeGrafter"/>
</dbReference>
<keyword evidence="5 8" id="KW-1133">Transmembrane helix</keyword>
<accession>A0A8T9C3R5</accession>
<dbReference type="InterPro" id="IPR023271">
    <property type="entry name" value="Aquaporin-like"/>
</dbReference>
<dbReference type="InterPro" id="IPR050363">
    <property type="entry name" value="MIP/Aquaporin"/>
</dbReference>
<feature type="compositionally biased region" description="Basic and acidic residues" evidence="7">
    <location>
        <begin position="198"/>
        <end position="218"/>
    </location>
</feature>
<feature type="compositionally biased region" description="Basic and acidic residues" evidence="7">
    <location>
        <begin position="24"/>
        <end position="41"/>
    </location>
</feature>
<dbReference type="EMBL" id="QGMK01001302">
    <property type="protein sequence ID" value="TVY71225.1"/>
    <property type="molecule type" value="Genomic_DNA"/>
</dbReference>
<feature type="region of interest" description="Disordered" evidence="7">
    <location>
        <begin position="181"/>
        <end position="221"/>
    </location>
</feature>
<dbReference type="PRINTS" id="PR00783">
    <property type="entry name" value="MINTRINSICP"/>
</dbReference>
<evidence type="ECO:0000256" key="5">
    <source>
        <dbReference type="ARBA" id="ARBA00022989"/>
    </source>
</evidence>